<dbReference type="EMBL" id="LGTL01000007">
    <property type="protein sequence ID" value="KPA81091.1"/>
    <property type="molecule type" value="Genomic_DNA"/>
</dbReference>
<feature type="region of interest" description="Disordered" evidence="1">
    <location>
        <begin position="125"/>
        <end position="259"/>
    </location>
</feature>
<dbReference type="AlphaFoldDB" id="A0A0N0DW02"/>
<protein>
    <submittedName>
        <fullName evidence="2">Uncharacterized protein</fullName>
    </submittedName>
</protein>
<feature type="region of interest" description="Disordered" evidence="1">
    <location>
        <begin position="29"/>
        <end position="78"/>
    </location>
</feature>
<feature type="compositionally biased region" description="Acidic residues" evidence="1">
    <location>
        <begin position="247"/>
        <end position="259"/>
    </location>
</feature>
<feature type="compositionally biased region" description="Acidic residues" evidence="1">
    <location>
        <begin position="135"/>
        <end position="147"/>
    </location>
</feature>
<reference evidence="2 3" key="1">
    <citation type="submission" date="2015-07" db="EMBL/GenBank/DDBJ databases">
        <title>High-quality genome of monoxenous trypanosomatid Leptomonas pyrrhocoris.</title>
        <authorList>
            <person name="Flegontov P."/>
            <person name="Butenko A."/>
            <person name="Firsov S."/>
            <person name="Vlcek C."/>
            <person name="Logacheva M.D."/>
            <person name="Field M."/>
            <person name="Filatov D."/>
            <person name="Flegontova O."/>
            <person name="Gerasimov E."/>
            <person name="Jackson A.P."/>
            <person name="Kelly S."/>
            <person name="Opperdoes F."/>
            <person name="O'Reilly A."/>
            <person name="Votypka J."/>
            <person name="Yurchenko V."/>
            <person name="Lukes J."/>
        </authorList>
    </citation>
    <scope>NUCLEOTIDE SEQUENCE [LARGE SCALE GENOMIC DNA]</scope>
    <source>
        <strain evidence="2">H10</strain>
    </source>
</reference>
<comment type="caution">
    <text evidence="2">The sequence shown here is derived from an EMBL/GenBank/DDBJ whole genome shotgun (WGS) entry which is preliminary data.</text>
</comment>
<evidence type="ECO:0000313" key="2">
    <source>
        <dbReference type="EMBL" id="KPA81091.1"/>
    </source>
</evidence>
<organism evidence="2 3">
    <name type="scientific">Leptomonas pyrrhocoris</name>
    <name type="common">Firebug parasite</name>
    <dbReference type="NCBI Taxonomy" id="157538"/>
    <lineage>
        <taxon>Eukaryota</taxon>
        <taxon>Discoba</taxon>
        <taxon>Euglenozoa</taxon>
        <taxon>Kinetoplastea</taxon>
        <taxon>Metakinetoplastina</taxon>
        <taxon>Trypanosomatida</taxon>
        <taxon>Trypanosomatidae</taxon>
        <taxon>Leishmaniinae</taxon>
        <taxon>Leptomonas</taxon>
    </lineage>
</organism>
<dbReference type="OrthoDB" id="267883at2759"/>
<gene>
    <name evidence="2" type="ORF">ABB37_04449</name>
</gene>
<dbReference type="GeneID" id="26904740"/>
<name>A0A0N0DW02_LEPPY</name>
<accession>A0A0N0DW02</accession>
<dbReference type="VEuPathDB" id="TriTrypDB:LpyrH10_07_2560"/>
<evidence type="ECO:0000313" key="3">
    <source>
        <dbReference type="Proteomes" id="UP000037923"/>
    </source>
</evidence>
<dbReference type="OMA" id="ANMMKES"/>
<proteinExistence type="predicted"/>
<keyword evidence="3" id="KW-1185">Reference proteome</keyword>
<feature type="compositionally biased region" description="Polar residues" evidence="1">
    <location>
        <begin position="34"/>
        <end position="50"/>
    </location>
</feature>
<dbReference type="Proteomes" id="UP000037923">
    <property type="component" value="Unassembled WGS sequence"/>
</dbReference>
<feature type="region of interest" description="Disordered" evidence="1">
    <location>
        <begin position="317"/>
        <end position="352"/>
    </location>
</feature>
<dbReference type="RefSeq" id="XP_015659530.1">
    <property type="nucleotide sequence ID" value="XM_015802129.1"/>
</dbReference>
<evidence type="ECO:0000256" key="1">
    <source>
        <dbReference type="SAM" id="MobiDB-lite"/>
    </source>
</evidence>
<feature type="compositionally biased region" description="Polar residues" evidence="1">
    <location>
        <begin position="178"/>
        <end position="196"/>
    </location>
</feature>
<sequence length="375" mass="39008">MAKPTEPKQEDPLADRLSVEELLLFDEGDAAERSVSSQTAKQQIRSTSASTEEHVRGTAPASPKNHSTVRSALPEGSSVSAASAAAASFTLRSEEVNETDDEADVYGIAGSAASVERHLMEDLLQQASFNSTNEAENDVEDNEEGGEAAETGNDEALQNIFIHHTNSSYRRGSEPASPHTTSSVNGSDAAPSSNPAVSAEHTNQKDGAAIEDSEGSAPFVTAHVSEAVDVSPSGTDAAEDAVQLAEESNEEDESMDTVLEEETDRMLQAALTNMMKESAANAAVTPTASRPQMSGSGGYVFFSKEAVMAAEELLAASEQSAADAARTSGSQRMGPAAAAAAAAAETNGVEADFDDDAVRAAEMESLGLNMETSKR</sequence>